<organism evidence="2 3">
    <name type="scientific">Fibrobacter succinogenes (strain ATCC 19169 / S85)</name>
    <dbReference type="NCBI Taxonomy" id="59374"/>
    <lineage>
        <taxon>Bacteria</taxon>
        <taxon>Pseudomonadati</taxon>
        <taxon>Fibrobacterota</taxon>
        <taxon>Fibrobacteria</taxon>
        <taxon>Fibrobacterales</taxon>
        <taxon>Fibrobacteraceae</taxon>
        <taxon>Fibrobacter</taxon>
    </lineage>
</organism>
<dbReference type="eggNOG" id="COG5464">
    <property type="taxonomic scope" value="Bacteria"/>
</dbReference>
<dbReference type="PANTHER" id="PTHR41317:SF1">
    <property type="entry name" value="PD-(D_E)XK NUCLEASE FAMILY TRANSPOSASE"/>
    <property type="match status" value="1"/>
</dbReference>
<reference evidence="2" key="3">
    <citation type="submission" date="2010-08" db="EMBL/GenBank/DDBJ databases">
        <authorList>
            <person name="Durkin A.S."/>
            <person name="Nelson K.E."/>
            <person name="Morrison M."/>
            <person name="Forsberg C.W."/>
            <person name="Wilson D.B."/>
            <person name="Russell J.B."/>
            <person name="Cann I.K.O."/>
            <person name="Mackie R.I."/>
            <person name="White B.A."/>
        </authorList>
    </citation>
    <scope>NUCLEOTIDE SEQUENCE</scope>
    <source>
        <strain evidence="2">S85</strain>
    </source>
</reference>
<dbReference type="Proteomes" id="UP000000517">
    <property type="component" value="Chromosome"/>
</dbReference>
<dbReference type="HOGENOM" id="CLU_890672_0_0_0"/>
<dbReference type="EMBL" id="CP001792">
    <property type="protein sequence ID" value="ACX76037.1"/>
    <property type="molecule type" value="Genomic_DNA"/>
</dbReference>
<evidence type="ECO:0000313" key="4">
    <source>
        <dbReference type="Proteomes" id="UP000001497"/>
    </source>
</evidence>
<dbReference type="KEGG" id="fsc:FSU_3015"/>
<evidence type="ECO:0000313" key="2">
    <source>
        <dbReference type="EMBL" id="ADL26021.1"/>
    </source>
</evidence>
<protein>
    <recommendedName>
        <fullName evidence="5">PD-(D/E)XK nuclease family transposase</fullName>
    </recommendedName>
</protein>
<dbReference type="NCBIfam" id="TIGR01784">
    <property type="entry name" value="T_den_put_tspse"/>
    <property type="match status" value="1"/>
</dbReference>
<gene>
    <name evidence="1" type="ordered locus">Fisuc_2451</name>
    <name evidence="2" type="ordered locus">FSU_3015</name>
</gene>
<dbReference type="InterPro" id="IPR010106">
    <property type="entry name" value="RpnA"/>
</dbReference>
<dbReference type="KEGG" id="fsu:Fisuc_2451"/>
<accession>C9RLM2</accession>
<evidence type="ECO:0008006" key="5">
    <source>
        <dbReference type="Google" id="ProtNLM"/>
    </source>
</evidence>
<dbReference type="OrthoDB" id="9803508at2"/>
<dbReference type="EMBL" id="CP002158">
    <property type="protein sequence ID" value="ADL26021.1"/>
    <property type="molecule type" value="Genomic_DNA"/>
</dbReference>
<dbReference type="Proteomes" id="UP000001497">
    <property type="component" value="Chromosome"/>
</dbReference>
<dbReference type="STRING" id="59374.FSU_3015"/>
<dbReference type="Pfam" id="PF12784">
    <property type="entry name" value="PDDEXK_2"/>
    <property type="match status" value="1"/>
</dbReference>
<evidence type="ECO:0000313" key="1">
    <source>
        <dbReference type="EMBL" id="ACX76037.1"/>
    </source>
</evidence>
<name>C9RLM2_FIBSS</name>
<dbReference type="AlphaFoldDB" id="C9RLM2"/>
<reference evidence="3" key="2">
    <citation type="submission" date="2010-08" db="EMBL/GenBank/DDBJ databases">
        <title>Complete sequence of Fibrobacter succinogenes subsp. succinogenes S85.</title>
        <authorList>
            <person name="Durkin A.S."/>
            <person name="Nelson K.E."/>
            <person name="Morrison M."/>
            <person name="Forsberg C.W."/>
            <person name="Wilson D.B."/>
            <person name="Russell J.B."/>
            <person name="Cann I.K.O."/>
            <person name="Mackie R.I."/>
            <person name="White B.A."/>
        </authorList>
    </citation>
    <scope>NUCLEOTIDE SEQUENCE [LARGE SCALE GENOMIC DNA]</scope>
    <source>
        <strain evidence="3">ATCC 19169 / S85</strain>
    </source>
</reference>
<sequence>MKERKSLKDCIVKPGEKSPFANLLIDLAFKKAFDPDKPTSRNNLINLLNDLLEPQLKRPIKNVWTRNVAKNLSGSKESRTAIFDLHCKDDMGNLIEIEVQIREMDNFMKRLAFYASELVANQAEPGEEWNYDVQPTYVIALTRIHVFDDENAVHRAAVTDLETGKQVMDTYNYAVIELSKVPFFIEKTSSDLSKWLFFFRYLNRLKELPEELNESKFQQLTESSKVSNFSKKEFEAYQRMHHEKWDHNVMVPGIFKEFATEINAKIEERISDRNHEIAKKMVAAGKLSDTEIADYSGLSVEDVVVLRSQMCESD</sequence>
<keyword evidence="4" id="KW-1185">Reference proteome</keyword>
<evidence type="ECO:0000313" key="3">
    <source>
        <dbReference type="Proteomes" id="UP000000517"/>
    </source>
</evidence>
<dbReference type="PANTHER" id="PTHR41317">
    <property type="entry name" value="PD-(D_E)XK NUCLEASE FAMILY TRANSPOSASE"/>
    <property type="match status" value="1"/>
</dbReference>
<dbReference type="PATRIC" id="fig|59374.8.peg.2883"/>
<proteinExistence type="predicted"/>
<reference evidence="1 4" key="1">
    <citation type="submission" date="2009-10" db="EMBL/GenBank/DDBJ databases">
        <title>Complete sequence of Fibrobacter succinogenes subsp. succinogenes S85.</title>
        <authorList>
            <consortium name="US DOE Joint Genome Institute"/>
            <person name="Lucas S."/>
            <person name="Copeland A."/>
            <person name="Lapidus A."/>
            <person name="Glavina del Rio T."/>
            <person name="Tice H."/>
            <person name="Bruce D."/>
            <person name="Goodwin L."/>
            <person name="Pitluck S."/>
            <person name="Chertkov O."/>
            <person name="Detter J.C."/>
            <person name="Han C."/>
            <person name="Tapia R."/>
            <person name="Larimer F."/>
            <person name="Land M."/>
            <person name="Hauser L."/>
            <person name="Kyrpides N."/>
            <person name="Mikhailova N."/>
            <person name="Weimer P.J."/>
            <person name="Stevenson D.M."/>
            <person name="Boyum J."/>
            <person name="Brumm P.I."/>
            <person name="Mead D."/>
        </authorList>
    </citation>
    <scope>NUCLEOTIDE SEQUENCE [LARGE SCALE GENOMIC DNA]</scope>
    <source>
        <strain evidence="4">ATCC 19169 / S85</strain>
        <strain evidence="1">S85</strain>
    </source>
</reference>
<dbReference type="RefSeq" id="WP_014547066.1">
    <property type="nucleotide sequence ID" value="NC_013410.1"/>
</dbReference>